<organism evidence="2 3">
    <name type="scientific">Brassicogethes aeneus</name>
    <name type="common">Rape pollen beetle</name>
    <name type="synonym">Meligethes aeneus</name>
    <dbReference type="NCBI Taxonomy" id="1431903"/>
    <lineage>
        <taxon>Eukaryota</taxon>
        <taxon>Metazoa</taxon>
        <taxon>Ecdysozoa</taxon>
        <taxon>Arthropoda</taxon>
        <taxon>Hexapoda</taxon>
        <taxon>Insecta</taxon>
        <taxon>Pterygota</taxon>
        <taxon>Neoptera</taxon>
        <taxon>Endopterygota</taxon>
        <taxon>Coleoptera</taxon>
        <taxon>Polyphaga</taxon>
        <taxon>Cucujiformia</taxon>
        <taxon>Nitidulidae</taxon>
        <taxon>Meligethinae</taxon>
        <taxon>Brassicogethes</taxon>
    </lineage>
</organism>
<evidence type="ECO:0000313" key="3">
    <source>
        <dbReference type="Proteomes" id="UP001154078"/>
    </source>
</evidence>
<dbReference type="AlphaFoldDB" id="A0A9P0B727"/>
<accession>A0A9P0B727</accession>
<reference evidence="2" key="1">
    <citation type="submission" date="2021-12" db="EMBL/GenBank/DDBJ databases">
        <authorList>
            <person name="King R."/>
        </authorList>
    </citation>
    <scope>NUCLEOTIDE SEQUENCE</scope>
</reference>
<keyword evidence="3" id="KW-1185">Reference proteome</keyword>
<gene>
    <name evidence="2" type="ORF">MELIAE_LOCUS6896</name>
</gene>
<dbReference type="Proteomes" id="UP001154078">
    <property type="component" value="Chromosome 4"/>
</dbReference>
<evidence type="ECO:0000256" key="1">
    <source>
        <dbReference type="SAM" id="SignalP"/>
    </source>
</evidence>
<dbReference type="OrthoDB" id="6769268at2759"/>
<dbReference type="EMBL" id="OV121135">
    <property type="protein sequence ID" value="CAH0555550.1"/>
    <property type="molecule type" value="Genomic_DNA"/>
</dbReference>
<feature type="chain" id="PRO_5040191919" evidence="1">
    <location>
        <begin position="18"/>
        <end position="225"/>
    </location>
</feature>
<protein>
    <submittedName>
        <fullName evidence="2">Uncharacterized protein</fullName>
    </submittedName>
</protein>
<keyword evidence="1" id="KW-0732">Signal</keyword>
<proteinExistence type="predicted"/>
<feature type="signal peptide" evidence="1">
    <location>
        <begin position="1"/>
        <end position="17"/>
    </location>
</feature>
<sequence length="225" mass="25348">MFGVLFIFGIFTQLVLAKSANFKSFPTRQEQVNLLTNVQEVFEEIKFLVSEESKMTVDSVKDDVEKVIRRGSEFLDIYVELVTNRVSAFSNSACSLEPKGKMREIAKEGKELIKGCALRSNEDIVESTTQTGNTTNVALKKGQELLDSLGDCSRKPAFQLISCYKGIIDTDVVPVKLIFLRALKDHQKDHLRVIEVRNEANECVDTILDGYRVKMDAMLKKALEC</sequence>
<name>A0A9P0B727_BRAAE</name>
<evidence type="ECO:0000313" key="2">
    <source>
        <dbReference type="EMBL" id="CAH0555550.1"/>
    </source>
</evidence>